<dbReference type="PANTHER" id="PTHR24055">
    <property type="entry name" value="MITOGEN-ACTIVATED PROTEIN KINASE"/>
    <property type="match status" value="1"/>
</dbReference>
<dbReference type="PROSITE" id="PS50011">
    <property type="entry name" value="PROTEIN_KINASE_DOM"/>
    <property type="match status" value="1"/>
</dbReference>
<evidence type="ECO:0000256" key="2">
    <source>
        <dbReference type="ARBA" id="ARBA00011534"/>
    </source>
</evidence>
<feature type="signal peptide" evidence="13">
    <location>
        <begin position="1"/>
        <end position="22"/>
    </location>
</feature>
<evidence type="ECO:0000256" key="7">
    <source>
        <dbReference type="ARBA" id="ARBA00022741"/>
    </source>
</evidence>
<evidence type="ECO:0000313" key="15">
    <source>
        <dbReference type="EMBL" id="KAH6648912.1"/>
    </source>
</evidence>
<comment type="caution">
    <text evidence="15">The sequence shown here is derived from an EMBL/GenBank/DDBJ whole genome shotgun (WGS) entry which is preliminary data.</text>
</comment>
<organism evidence="15 16">
    <name type="scientific">Truncatella angustata</name>
    <dbReference type="NCBI Taxonomy" id="152316"/>
    <lineage>
        <taxon>Eukaryota</taxon>
        <taxon>Fungi</taxon>
        <taxon>Dikarya</taxon>
        <taxon>Ascomycota</taxon>
        <taxon>Pezizomycotina</taxon>
        <taxon>Sordariomycetes</taxon>
        <taxon>Xylariomycetidae</taxon>
        <taxon>Amphisphaeriales</taxon>
        <taxon>Sporocadaceae</taxon>
        <taxon>Truncatella</taxon>
    </lineage>
</organism>
<dbReference type="InterPro" id="IPR011009">
    <property type="entry name" value="Kinase-like_dom_sf"/>
</dbReference>
<sequence>MKSPYLGILHLLMLSTWKAALASSVGPFSDRWSTWNASMLALQPTRCQLYQISKFVSGKSLSKKLLQQTLQLVLLGLDLLHQAGVIHRDISPNNILLRVQDTSVFSEVEQNDIKRPIARKILSDRVIYLSHLLPITYGPPVICDFGAAKIGSRFHGNVMPGVYRAPEIIMGMEWDSKIDIGSVGVIIWDLFEGGRLFRTVKDGNLNNEQHLAEIVSLIGNPPRKFLEQSENCRQYWDADEREIGSALKAWQMIRIQKRWSKHQQ</sequence>
<evidence type="ECO:0000259" key="14">
    <source>
        <dbReference type="PROSITE" id="PS50011"/>
    </source>
</evidence>
<feature type="chain" id="PRO_5040362344" description="EKC/KEOPS complex subunit BUD32" evidence="13">
    <location>
        <begin position="23"/>
        <end position="264"/>
    </location>
</feature>
<dbReference type="InterPro" id="IPR008266">
    <property type="entry name" value="Tyr_kinase_AS"/>
</dbReference>
<keyword evidence="15" id="KW-0418">Kinase</keyword>
<evidence type="ECO:0000256" key="9">
    <source>
        <dbReference type="ARBA" id="ARBA00030980"/>
    </source>
</evidence>
<keyword evidence="16" id="KW-1185">Reference proteome</keyword>
<reference evidence="15" key="1">
    <citation type="journal article" date="2021" name="Nat. Commun.">
        <title>Genetic determinants of endophytism in the Arabidopsis root mycobiome.</title>
        <authorList>
            <person name="Mesny F."/>
            <person name="Miyauchi S."/>
            <person name="Thiergart T."/>
            <person name="Pickel B."/>
            <person name="Atanasova L."/>
            <person name="Karlsson M."/>
            <person name="Huettel B."/>
            <person name="Barry K.W."/>
            <person name="Haridas S."/>
            <person name="Chen C."/>
            <person name="Bauer D."/>
            <person name="Andreopoulos W."/>
            <person name="Pangilinan J."/>
            <person name="LaButti K."/>
            <person name="Riley R."/>
            <person name="Lipzen A."/>
            <person name="Clum A."/>
            <person name="Drula E."/>
            <person name="Henrissat B."/>
            <person name="Kohler A."/>
            <person name="Grigoriev I.V."/>
            <person name="Martin F.M."/>
            <person name="Hacquard S."/>
        </authorList>
    </citation>
    <scope>NUCLEOTIDE SEQUENCE</scope>
    <source>
        <strain evidence="15">MPI-SDFR-AT-0073</strain>
    </source>
</reference>
<evidence type="ECO:0000256" key="12">
    <source>
        <dbReference type="ARBA" id="ARBA00048679"/>
    </source>
</evidence>
<dbReference type="AlphaFoldDB" id="A0A9P8UFE4"/>
<dbReference type="EC" id="2.7.11.1" evidence="3"/>
<evidence type="ECO:0000256" key="5">
    <source>
        <dbReference type="ARBA" id="ARBA00019973"/>
    </source>
</evidence>
<dbReference type="RefSeq" id="XP_045955419.1">
    <property type="nucleotide sequence ID" value="XM_046100547.1"/>
</dbReference>
<comment type="catalytic activity">
    <reaction evidence="11">
        <text>L-threonyl-[protein] + ATP = O-phospho-L-threonyl-[protein] + ADP + H(+)</text>
        <dbReference type="Rhea" id="RHEA:46608"/>
        <dbReference type="Rhea" id="RHEA-COMP:11060"/>
        <dbReference type="Rhea" id="RHEA-COMP:11605"/>
        <dbReference type="ChEBI" id="CHEBI:15378"/>
        <dbReference type="ChEBI" id="CHEBI:30013"/>
        <dbReference type="ChEBI" id="CHEBI:30616"/>
        <dbReference type="ChEBI" id="CHEBI:61977"/>
        <dbReference type="ChEBI" id="CHEBI:456216"/>
        <dbReference type="EC" id="2.7.11.1"/>
    </reaction>
</comment>
<keyword evidence="13" id="KW-0732">Signal</keyword>
<dbReference type="GO" id="GO:0004674">
    <property type="term" value="F:protein serine/threonine kinase activity"/>
    <property type="evidence" value="ECO:0007669"/>
    <property type="project" value="UniProtKB-KW"/>
</dbReference>
<accession>A0A9P8UFE4</accession>
<evidence type="ECO:0000256" key="6">
    <source>
        <dbReference type="ARBA" id="ARBA00022527"/>
    </source>
</evidence>
<evidence type="ECO:0000256" key="13">
    <source>
        <dbReference type="SAM" id="SignalP"/>
    </source>
</evidence>
<dbReference type="SUPFAM" id="SSF56112">
    <property type="entry name" value="Protein kinase-like (PK-like)"/>
    <property type="match status" value="1"/>
</dbReference>
<proteinExistence type="predicted"/>
<dbReference type="EMBL" id="JAGPXC010000007">
    <property type="protein sequence ID" value="KAH6648912.1"/>
    <property type="molecule type" value="Genomic_DNA"/>
</dbReference>
<keyword evidence="15" id="KW-0808">Transferase</keyword>
<keyword evidence="6" id="KW-0723">Serine/threonine-protein kinase</keyword>
<keyword evidence="8" id="KW-0067">ATP-binding</keyword>
<dbReference type="GeneID" id="70129439"/>
<dbReference type="SMART" id="SM00220">
    <property type="entry name" value="S_TKc"/>
    <property type="match status" value="1"/>
</dbReference>
<dbReference type="Gene3D" id="1.10.510.10">
    <property type="entry name" value="Transferase(Phosphotransferase) domain 1"/>
    <property type="match status" value="1"/>
</dbReference>
<dbReference type="OrthoDB" id="5979581at2759"/>
<evidence type="ECO:0000256" key="3">
    <source>
        <dbReference type="ARBA" id="ARBA00012513"/>
    </source>
</evidence>
<dbReference type="GO" id="GO:0005524">
    <property type="term" value="F:ATP binding"/>
    <property type="evidence" value="ECO:0007669"/>
    <property type="project" value="UniProtKB-KW"/>
</dbReference>
<comment type="function">
    <text evidence="1">Component of the EKC/KEOPS complex that is required for the formation of a threonylcarbamoyl group on adenosine at position 37 (t(6)A37) in tRNAs that read codons beginning with adenine. The complex is probably involved in the transfer of the threonylcarbamoyl moiety of threonylcarbamoyl-AMP (TC-AMP) to the N6 group of A37. BUD32 has ATPase activity in the context of the EKC/KEOPS complex and likely plays a supporting role to the catalytic subunit KAE1. The EKC/KEOPS complex also promotes both telomere uncapping and telomere elongation. The complex is required for efficient recruitment of transcriptional coactivators.</text>
</comment>
<gene>
    <name evidence="15" type="ORF">BKA67DRAFT_538921</name>
</gene>
<evidence type="ECO:0000313" key="16">
    <source>
        <dbReference type="Proteomes" id="UP000758603"/>
    </source>
</evidence>
<evidence type="ECO:0000256" key="8">
    <source>
        <dbReference type="ARBA" id="ARBA00022840"/>
    </source>
</evidence>
<protein>
    <recommendedName>
        <fullName evidence="5">EKC/KEOPS complex subunit BUD32</fullName>
        <ecNumber evidence="3">2.7.11.1</ecNumber>
    </recommendedName>
    <alternativeName>
        <fullName evidence="9 10">Atypical Serine/threonine protein kinase BUD32</fullName>
    </alternativeName>
    <alternativeName>
        <fullName evidence="4">EKC/KEOPS complex subunit bud32</fullName>
    </alternativeName>
</protein>
<evidence type="ECO:0000256" key="10">
    <source>
        <dbReference type="ARBA" id="ARBA00033194"/>
    </source>
</evidence>
<name>A0A9P8UFE4_9PEZI</name>
<evidence type="ECO:0000256" key="1">
    <source>
        <dbReference type="ARBA" id="ARBA00003747"/>
    </source>
</evidence>
<comment type="subunit">
    <text evidence="2">Component of the EKC/KEOPS complex composed of at least BUD32, CGI121, GON7, KAE1 and PCC1; the whole complex dimerizes.</text>
</comment>
<dbReference type="PROSITE" id="PS00109">
    <property type="entry name" value="PROTEIN_KINASE_TYR"/>
    <property type="match status" value="1"/>
</dbReference>
<evidence type="ECO:0000256" key="4">
    <source>
        <dbReference type="ARBA" id="ARBA00013948"/>
    </source>
</evidence>
<keyword evidence="7" id="KW-0547">Nucleotide-binding</keyword>
<feature type="domain" description="Protein kinase" evidence="14">
    <location>
        <begin position="1"/>
        <end position="264"/>
    </location>
</feature>
<dbReference type="InterPro" id="IPR000719">
    <property type="entry name" value="Prot_kinase_dom"/>
</dbReference>
<comment type="catalytic activity">
    <reaction evidence="12">
        <text>L-seryl-[protein] + ATP = O-phospho-L-seryl-[protein] + ADP + H(+)</text>
        <dbReference type="Rhea" id="RHEA:17989"/>
        <dbReference type="Rhea" id="RHEA-COMP:9863"/>
        <dbReference type="Rhea" id="RHEA-COMP:11604"/>
        <dbReference type="ChEBI" id="CHEBI:15378"/>
        <dbReference type="ChEBI" id="CHEBI:29999"/>
        <dbReference type="ChEBI" id="CHEBI:30616"/>
        <dbReference type="ChEBI" id="CHEBI:83421"/>
        <dbReference type="ChEBI" id="CHEBI:456216"/>
        <dbReference type="EC" id="2.7.11.1"/>
    </reaction>
</comment>
<dbReference type="InterPro" id="IPR050117">
    <property type="entry name" value="MAPK"/>
</dbReference>
<dbReference type="Pfam" id="PF00069">
    <property type="entry name" value="Pkinase"/>
    <property type="match status" value="1"/>
</dbReference>
<dbReference type="Proteomes" id="UP000758603">
    <property type="component" value="Unassembled WGS sequence"/>
</dbReference>
<evidence type="ECO:0000256" key="11">
    <source>
        <dbReference type="ARBA" id="ARBA00047899"/>
    </source>
</evidence>